<protein>
    <submittedName>
        <fullName evidence="1">Uncharacterized protein</fullName>
    </submittedName>
</protein>
<dbReference type="AlphaFoldDB" id="A0A9P7G6B6"/>
<comment type="caution">
    <text evidence="1">The sequence shown here is derived from an EMBL/GenBank/DDBJ whole genome shotgun (WGS) entry which is preliminary data.</text>
</comment>
<reference evidence="1" key="2">
    <citation type="submission" date="2021-10" db="EMBL/GenBank/DDBJ databases">
        <title>Phylogenomics reveals ancestral predisposition of the termite-cultivated fungus Termitomyces towards a domesticated lifestyle.</title>
        <authorList>
            <person name="Auxier B."/>
            <person name="Grum-Grzhimaylo A."/>
            <person name="Cardenas M.E."/>
            <person name="Lodge J.D."/>
            <person name="Laessoe T."/>
            <person name="Pedersen O."/>
            <person name="Smith M.E."/>
            <person name="Kuyper T.W."/>
            <person name="Franco-Molano E.A."/>
            <person name="Baroni T.J."/>
            <person name="Aanen D.K."/>
        </authorList>
    </citation>
    <scope>NUCLEOTIDE SEQUENCE</scope>
    <source>
        <strain evidence="1">AP01</strain>
        <tissue evidence="1">Mycelium</tissue>
    </source>
</reference>
<dbReference type="EMBL" id="JABCKV010000104">
    <property type="protein sequence ID" value="KAG5643595.1"/>
    <property type="molecule type" value="Genomic_DNA"/>
</dbReference>
<sequence>MPETTPEPELAGLLSVPTATDQRRRHLGTLTMGNWIALHKFLEAVEYPTSTLSLVRLQTFHAHVVQKEDIAEISKIINVAGPSLRSLPLTGASLSQIPDIQSLTNVKRLRFSIDNLRAQQASDWMCQFLEALPEQNSVRTVYIDAPRLRDPYKADWARIDDLLKRERHEKELQYVALDLDRALEMLVALSMPKLDMDPARDSSRVLSAEGPGIRATQ</sequence>
<dbReference type="Proteomes" id="UP000775547">
    <property type="component" value="Unassembled WGS sequence"/>
</dbReference>
<organism evidence="1 2">
    <name type="scientific">Asterophora parasitica</name>
    <dbReference type="NCBI Taxonomy" id="117018"/>
    <lineage>
        <taxon>Eukaryota</taxon>
        <taxon>Fungi</taxon>
        <taxon>Dikarya</taxon>
        <taxon>Basidiomycota</taxon>
        <taxon>Agaricomycotina</taxon>
        <taxon>Agaricomycetes</taxon>
        <taxon>Agaricomycetidae</taxon>
        <taxon>Agaricales</taxon>
        <taxon>Tricholomatineae</taxon>
        <taxon>Lyophyllaceae</taxon>
        <taxon>Asterophora</taxon>
    </lineage>
</organism>
<proteinExistence type="predicted"/>
<evidence type="ECO:0000313" key="1">
    <source>
        <dbReference type="EMBL" id="KAG5643595.1"/>
    </source>
</evidence>
<reference evidence="1" key="1">
    <citation type="submission" date="2020-07" db="EMBL/GenBank/DDBJ databases">
        <authorList>
            <person name="Nieuwenhuis M."/>
            <person name="Van De Peppel L.J.J."/>
        </authorList>
    </citation>
    <scope>NUCLEOTIDE SEQUENCE</scope>
    <source>
        <strain evidence="1">AP01</strain>
        <tissue evidence="1">Mycelium</tissue>
    </source>
</reference>
<gene>
    <name evidence="1" type="ORF">DXG03_000603</name>
</gene>
<keyword evidence="2" id="KW-1185">Reference proteome</keyword>
<dbReference type="OrthoDB" id="3071370at2759"/>
<evidence type="ECO:0000313" key="2">
    <source>
        <dbReference type="Proteomes" id="UP000775547"/>
    </source>
</evidence>
<name>A0A9P7G6B6_9AGAR</name>
<accession>A0A9P7G6B6</accession>